<dbReference type="Proteomes" id="UP001412239">
    <property type="component" value="Unassembled WGS sequence"/>
</dbReference>
<evidence type="ECO:0000256" key="1">
    <source>
        <dbReference type="ARBA" id="ARBA00007905"/>
    </source>
</evidence>
<dbReference type="EMBL" id="LN890990">
    <property type="protein sequence ID" value="CUS12475.1"/>
    <property type="molecule type" value="Genomic_DNA"/>
</dbReference>
<accession>A0A292Q0I7</accession>
<comment type="similarity">
    <text evidence="1">Belongs to the aldo/keto reductase family.</text>
</comment>
<organism evidence="6 7">
    <name type="scientific">Tuber aestivum</name>
    <name type="common">summer truffle</name>
    <dbReference type="NCBI Taxonomy" id="59557"/>
    <lineage>
        <taxon>Eukaryota</taxon>
        <taxon>Fungi</taxon>
        <taxon>Dikarya</taxon>
        <taxon>Ascomycota</taxon>
        <taxon>Pezizomycotina</taxon>
        <taxon>Pezizomycetes</taxon>
        <taxon>Pezizales</taxon>
        <taxon>Tuberaceae</taxon>
        <taxon>Tuber</taxon>
    </lineage>
</organism>
<dbReference type="InterPro" id="IPR036812">
    <property type="entry name" value="NAD(P)_OxRdtase_dom_sf"/>
</dbReference>
<sequence length="458" mass="50230">MDHGWRDGRLPAASRPPRTQMLPCPYCRCNNNGKKKKGRRKNLSSRPLPQQTIIPDFRARTDPTLLPLNSSLVPYPTLRPAPIDHALGVGLVLFSPTSTPPSLPNTPPPRQTENLHLRCYFFLSHPQIPHISSSSRPVSILISQTRSPANSTMAPSASTTPPPFFSPQPPTLILPTTGSQHPLFLYGTAWKSASTTDLVSTALSAGFRGLDTANQPKHYREDLIRPALALFPRNSLFIQTKFSSPAGQDPATIPYDPAAPLQKQVRASVERSLENLGVECLDALLLHSPLRTLEATLSAWKVLEGFVAAGKVKHIGISNCSLPILAALYSSPVISVPPSIVQNRFYEDTGYDLSLLEFCREHGIIYQGFWTLTANPGIVKSEIVSKVAAERGWTVEQAMYALVLALGRGWEAGGGVCVLNGTTNEERMKADLEIVGEIDGIKEDDVEEFRDLLRTTYR</sequence>
<feature type="region of interest" description="Disordered" evidence="4">
    <location>
        <begin position="1"/>
        <end position="51"/>
    </location>
</feature>
<protein>
    <recommendedName>
        <fullName evidence="5">NADP-dependent oxidoreductase domain-containing protein</fullName>
    </recommendedName>
</protein>
<dbReference type="Gene3D" id="3.20.20.100">
    <property type="entry name" value="NADP-dependent oxidoreductase domain"/>
    <property type="match status" value="1"/>
</dbReference>
<dbReference type="Pfam" id="PF00248">
    <property type="entry name" value="Aldo_ket_red"/>
    <property type="match status" value="1"/>
</dbReference>
<gene>
    <name evidence="6" type="ORF">GSTUAT00003440001</name>
</gene>
<dbReference type="InterPro" id="IPR023210">
    <property type="entry name" value="NADP_OxRdtase_dom"/>
</dbReference>
<feature type="domain" description="NADP-dependent oxidoreductase" evidence="5">
    <location>
        <begin position="193"/>
        <end position="368"/>
    </location>
</feature>
<evidence type="ECO:0000313" key="7">
    <source>
        <dbReference type="Proteomes" id="UP001412239"/>
    </source>
</evidence>
<keyword evidence="7" id="KW-1185">Reference proteome</keyword>
<dbReference type="SUPFAM" id="SSF51430">
    <property type="entry name" value="NAD(P)-linked oxidoreductase"/>
    <property type="match status" value="1"/>
</dbReference>
<dbReference type="GO" id="GO:0016616">
    <property type="term" value="F:oxidoreductase activity, acting on the CH-OH group of donors, NAD or NADP as acceptor"/>
    <property type="evidence" value="ECO:0007669"/>
    <property type="project" value="UniProtKB-ARBA"/>
</dbReference>
<evidence type="ECO:0000256" key="3">
    <source>
        <dbReference type="ARBA" id="ARBA00023002"/>
    </source>
</evidence>
<keyword evidence="2" id="KW-0521">NADP</keyword>
<dbReference type="PANTHER" id="PTHR43827:SF3">
    <property type="entry name" value="NADP-DEPENDENT OXIDOREDUCTASE DOMAIN-CONTAINING PROTEIN"/>
    <property type="match status" value="1"/>
</dbReference>
<evidence type="ECO:0000259" key="5">
    <source>
        <dbReference type="Pfam" id="PF00248"/>
    </source>
</evidence>
<reference evidence="6" key="1">
    <citation type="submission" date="2015-10" db="EMBL/GenBank/DDBJ databases">
        <authorList>
            <person name="Regsiter A."/>
            <person name="william w."/>
        </authorList>
    </citation>
    <scope>NUCLEOTIDE SEQUENCE</scope>
    <source>
        <strain evidence="6">Montdore</strain>
    </source>
</reference>
<evidence type="ECO:0000256" key="2">
    <source>
        <dbReference type="ARBA" id="ARBA00022857"/>
    </source>
</evidence>
<proteinExistence type="inferred from homology"/>
<keyword evidence="3" id="KW-0560">Oxidoreductase</keyword>
<name>A0A292Q0I7_9PEZI</name>
<feature type="compositionally biased region" description="Basic residues" evidence="4">
    <location>
        <begin position="33"/>
        <end position="43"/>
    </location>
</feature>
<dbReference type="PANTHER" id="PTHR43827">
    <property type="entry name" value="2,5-DIKETO-D-GLUCONIC ACID REDUCTASE"/>
    <property type="match status" value="1"/>
</dbReference>
<evidence type="ECO:0000313" key="6">
    <source>
        <dbReference type="EMBL" id="CUS12475.1"/>
    </source>
</evidence>
<dbReference type="AlphaFoldDB" id="A0A292Q0I7"/>
<dbReference type="CDD" id="cd19071">
    <property type="entry name" value="AKR_AKR1-5-like"/>
    <property type="match status" value="1"/>
</dbReference>
<evidence type="ECO:0000256" key="4">
    <source>
        <dbReference type="SAM" id="MobiDB-lite"/>
    </source>
</evidence>
<dbReference type="InterPro" id="IPR020471">
    <property type="entry name" value="AKR"/>
</dbReference>